<dbReference type="InterPro" id="IPR001851">
    <property type="entry name" value="ABC_transp_permease"/>
</dbReference>
<protein>
    <submittedName>
        <fullName evidence="7">Branched-chain amino acid ABC transporter permease</fullName>
    </submittedName>
</protein>
<feature type="transmembrane region" description="Helical" evidence="6">
    <location>
        <begin position="280"/>
        <end position="305"/>
    </location>
</feature>
<keyword evidence="3 6" id="KW-0812">Transmembrane</keyword>
<dbReference type="RefSeq" id="WP_188254639.1">
    <property type="nucleotide sequence ID" value="NZ_JABVCF010000005.1"/>
</dbReference>
<dbReference type="Proteomes" id="UP000680348">
    <property type="component" value="Unassembled WGS sequence"/>
</dbReference>
<evidence type="ECO:0000256" key="1">
    <source>
        <dbReference type="ARBA" id="ARBA00004651"/>
    </source>
</evidence>
<keyword evidence="4 6" id="KW-1133">Transmembrane helix</keyword>
<name>A0A942I250_9HYPH</name>
<dbReference type="AlphaFoldDB" id="A0A942I250"/>
<feature type="transmembrane region" description="Helical" evidence="6">
    <location>
        <begin position="82"/>
        <end position="100"/>
    </location>
</feature>
<evidence type="ECO:0000313" key="8">
    <source>
        <dbReference type="Proteomes" id="UP000680348"/>
    </source>
</evidence>
<evidence type="ECO:0000256" key="5">
    <source>
        <dbReference type="ARBA" id="ARBA00023136"/>
    </source>
</evidence>
<feature type="transmembrane region" description="Helical" evidence="6">
    <location>
        <begin position="157"/>
        <end position="176"/>
    </location>
</feature>
<feature type="transmembrane region" description="Helical" evidence="6">
    <location>
        <begin position="243"/>
        <end position="268"/>
    </location>
</feature>
<dbReference type="CDD" id="cd06581">
    <property type="entry name" value="TM_PBP1_LivM_like"/>
    <property type="match status" value="1"/>
</dbReference>
<comment type="caution">
    <text evidence="7">The sequence shown here is derived from an EMBL/GenBank/DDBJ whole genome shotgun (WGS) entry which is preliminary data.</text>
</comment>
<proteinExistence type="predicted"/>
<comment type="subcellular location">
    <subcellularLocation>
        <location evidence="1">Cell membrane</location>
        <topology evidence="1">Multi-pass membrane protein</topology>
    </subcellularLocation>
</comment>
<dbReference type="PANTHER" id="PTHR30482">
    <property type="entry name" value="HIGH-AFFINITY BRANCHED-CHAIN AMINO ACID TRANSPORT SYSTEM PERMEASE"/>
    <property type="match status" value="1"/>
</dbReference>
<dbReference type="EMBL" id="JAGWCR010000005">
    <property type="protein sequence ID" value="MBS3649067.1"/>
    <property type="molecule type" value="Genomic_DNA"/>
</dbReference>
<gene>
    <name evidence="7" type="ORF">KEU06_10650</name>
</gene>
<evidence type="ECO:0000313" key="7">
    <source>
        <dbReference type="EMBL" id="MBS3649067.1"/>
    </source>
</evidence>
<dbReference type="Pfam" id="PF02653">
    <property type="entry name" value="BPD_transp_2"/>
    <property type="match status" value="1"/>
</dbReference>
<evidence type="ECO:0000256" key="6">
    <source>
        <dbReference type="SAM" id="Phobius"/>
    </source>
</evidence>
<evidence type="ECO:0000256" key="4">
    <source>
        <dbReference type="ARBA" id="ARBA00022989"/>
    </source>
</evidence>
<evidence type="ECO:0000256" key="3">
    <source>
        <dbReference type="ARBA" id="ARBA00022692"/>
    </source>
</evidence>
<organism evidence="7 8">
    <name type="scientific">Pseudaminobacter soli</name>
    <name type="common">ex Zhang et al. 2022</name>
    <dbReference type="NCBI Taxonomy" id="2831468"/>
    <lineage>
        <taxon>Bacteria</taxon>
        <taxon>Pseudomonadati</taxon>
        <taxon>Pseudomonadota</taxon>
        <taxon>Alphaproteobacteria</taxon>
        <taxon>Hyphomicrobiales</taxon>
        <taxon>Phyllobacteriaceae</taxon>
        <taxon>Pseudaminobacter</taxon>
    </lineage>
</organism>
<dbReference type="PANTHER" id="PTHR30482:SF20">
    <property type="entry name" value="HIGH-AFFINITY BRANCHED-CHAIN AMINO ACID TRANSPORT SYSTEM PERMEASE PROTEIN LIVM"/>
    <property type="match status" value="1"/>
</dbReference>
<feature type="transmembrane region" description="Helical" evidence="6">
    <location>
        <begin position="204"/>
        <end position="223"/>
    </location>
</feature>
<feature type="transmembrane region" description="Helical" evidence="6">
    <location>
        <begin position="35"/>
        <end position="53"/>
    </location>
</feature>
<keyword evidence="8" id="KW-1185">Reference proteome</keyword>
<dbReference type="InterPro" id="IPR043428">
    <property type="entry name" value="LivM-like"/>
</dbReference>
<keyword evidence="2" id="KW-1003">Cell membrane</keyword>
<dbReference type="GO" id="GO:0015658">
    <property type="term" value="F:branched-chain amino acid transmembrane transporter activity"/>
    <property type="evidence" value="ECO:0007669"/>
    <property type="project" value="InterPro"/>
</dbReference>
<feature type="transmembrane region" description="Helical" evidence="6">
    <location>
        <begin position="107"/>
        <end position="125"/>
    </location>
</feature>
<reference evidence="7" key="1">
    <citation type="submission" date="2021-04" db="EMBL/GenBank/DDBJ databases">
        <title>Pseudaminobacter soli sp. nov., isolated from paddy soil contaminated by heavy metals.</title>
        <authorList>
            <person name="Zhang K."/>
        </authorList>
    </citation>
    <scope>NUCLEOTIDE SEQUENCE</scope>
    <source>
        <strain evidence="7">19-2017</strain>
    </source>
</reference>
<feature type="transmembrane region" description="Helical" evidence="6">
    <location>
        <begin position="60"/>
        <end position="76"/>
    </location>
</feature>
<keyword evidence="5 6" id="KW-0472">Membrane</keyword>
<accession>A0A942I250</accession>
<evidence type="ECO:0000256" key="2">
    <source>
        <dbReference type="ARBA" id="ARBA00022475"/>
    </source>
</evidence>
<dbReference type="GO" id="GO:0005886">
    <property type="term" value="C:plasma membrane"/>
    <property type="evidence" value="ECO:0007669"/>
    <property type="project" value="UniProtKB-SubCell"/>
</dbReference>
<sequence>MRRWIRPALIGLAIILAILAPVGQGNYITYVLTSWLIFSIAAMGLNLTLGYAGQISLAQASFMAIGGYTTALLTLAGWHWMLALPVALSFCFVVGLMLGYPALRVKGHFLAFVTLAFNTLVFLILRNEEWLTGGNYGLVGMPRPDFGLFSTMKQHHFYYFTLTITIVAAVIMWWIVRSPWGRAFKALRENPIRAESLGVDTRRLTLLAFAIGSTYGGLAGALVTPLVQFIEPASFGVAHSLRILLMVVVGGAGFFFGPFLGAGVVIILPEFLRFTEGYYLIIYAALVIVMLVFTPKGLIGLGALLRDRFWGKRVARGDLKQGAQLK</sequence>